<gene>
    <name evidence="1" type="ORF">R3P38DRAFT_3422620</name>
</gene>
<evidence type="ECO:0000313" key="2">
    <source>
        <dbReference type="Proteomes" id="UP001362999"/>
    </source>
</evidence>
<keyword evidence="2" id="KW-1185">Reference proteome</keyword>
<dbReference type="AlphaFoldDB" id="A0AAW0D7R2"/>
<reference evidence="1 2" key="1">
    <citation type="journal article" date="2024" name="J Genomics">
        <title>Draft genome sequencing and assembly of Favolaschia claudopus CIRM-BRFM 2984 isolated from oak limbs.</title>
        <authorList>
            <person name="Navarro D."/>
            <person name="Drula E."/>
            <person name="Chaduli D."/>
            <person name="Cazenave R."/>
            <person name="Ahrendt S."/>
            <person name="Wang J."/>
            <person name="Lipzen A."/>
            <person name="Daum C."/>
            <person name="Barry K."/>
            <person name="Grigoriev I.V."/>
            <person name="Favel A."/>
            <person name="Rosso M.N."/>
            <person name="Martin F."/>
        </authorList>
    </citation>
    <scope>NUCLEOTIDE SEQUENCE [LARGE SCALE GENOMIC DNA]</scope>
    <source>
        <strain evidence="1 2">CIRM-BRFM 2984</strain>
    </source>
</reference>
<protein>
    <submittedName>
        <fullName evidence="1">Uncharacterized protein</fullName>
    </submittedName>
</protein>
<evidence type="ECO:0000313" key="1">
    <source>
        <dbReference type="EMBL" id="KAK7046828.1"/>
    </source>
</evidence>
<accession>A0AAW0D7R2</accession>
<dbReference type="EMBL" id="JAWWNJ010000010">
    <property type="protein sequence ID" value="KAK7046828.1"/>
    <property type="molecule type" value="Genomic_DNA"/>
</dbReference>
<name>A0AAW0D7R2_9AGAR</name>
<comment type="caution">
    <text evidence="1">The sequence shown here is derived from an EMBL/GenBank/DDBJ whole genome shotgun (WGS) entry which is preliminary data.</text>
</comment>
<sequence length="401" mass="44611">MLPAGFAFAVHALGARLLFAFGCTSVPTLARSRRVAFLYLVLDLKRPRPFAALFFVAALLCAFQRRTPPSSRRRGPACSPVSSLLYVNGHFRTPAPRWCQHFDLKPPQALLGASSTACAQRLGSSPHRTPSTFKRTPSVLLQTITSASSMLHVTIEVLIDRPSPYSPEVPLAEALDAPTRLSTLDAYAQATRSFRCGTAGSFSGKAIDKRSKTNHLGKVAKRDTLRLQVTLRPQQFDRSANERSLTSTNGMRATFVLRAWFADLSTSHVPAFRCSLVLSYAVADVSTSKPGIFACGMALSLPPRLRLSKTLRRCFQRLDIKPRRTRWKVVERKSFAQDIEGFIVIMEMKTTASDVNPPTKWLWIQHISLLMREHRQRLPSSSAWESGLYVSDLRIPSATLQ</sequence>
<dbReference type="Proteomes" id="UP001362999">
    <property type="component" value="Unassembled WGS sequence"/>
</dbReference>
<proteinExistence type="predicted"/>
<organism evidence="1 2">
    <name type="scientific">Favolaschia claudopus</name>
    <dbReference type="NCBI Taxonomy" id="2862362"/>
    <lineage>
        <taxon>Eukaryota</taxon>
        <taxon>Fungi</taxon>
        <taxon>Dikarya</taxon>
        <taxon>Basidiomycota</taxon>
        <taxon>Agaricomycotina</taxon>
        <taxon>Agaricomycetes</taxon>
        <taxon>Agaricomycetidae</taxon>
        <taxon>Agaricales</taxon>
        <taxon>Marasmiineae</taxon>
        <taxon>Mycenaceae</taxon>
        <taxon>Favolaschia</taxon>
    </lineage>
</organism>